<feature type="signal peptide" evidence="1">
    <location>
        <begin position="1"/>
        <end position="21"/>
    </location>
</feature>
<keyword evidence="1" id="KW-0732">Signal</keyword>
<accession>A0ABP9D9B4</accession>
<evidence type="ECO:0000313" key="3">
    <source>
        <dbReference type="Proteomes" id="UP001500298"/>
    </source>
</evidence>
<dbReference type="Proteomes" id="UP001500298">
    <property type="component" value="Unassembled WGS sequence"/>
</dbReference>
<evidence type="ECO:0000256" key="1">
    <source>
        <dbReference type="SAM" id="SignalP"/>
    </source>
</evidence>
<feature type="chain" id="PRO_5046257366" evidence="1">
    <location>
        <begin position="22"/>
        <end position="299"/>
    </location>
</feature>
<comment type="caution">
    <text evidence="2">The sequence shown here is derived from an EMBL/GenBank/DDBJ whole genome shotgun (WGS) entry which is preliminary data.</text>
</comment>
<reference evidence="3" key="1">
    <citation type="journal article" date="2019" name="Int. J. Syst. Evol. Microbiol.">
        <title>The Global Catalogue of Microorganisms (GCM) 10K type strain sequencing project: providing services to taxonomists for standard genome sequencing and annotation.</title>
        <authorList>
            <consortium name="The Broad Institute Genomics Platform"/>
            <consortium name="The Broad Institute Genome Sequencing Center for Infectious Disease"/>
            <person name="Wu L."/>
            <person name="Ma J."/>
        </authorList>
    </citation>
    <scope>NUCLEOTIDE SEQUENCE [LARGE SCALE GENOMIC DNA]</scope>
    <source>
        <strain evidence="3">JCM 18326</strain>
    </source>
</reference>
<keyword evidence="3" id="KW-1185">Reference proteome</keyword>
<organism evidence="2 3">
    <name type="scientific">Algivirga pacifica</name>
    <dbReference type="NCBI Taxonomy" id="1162670"/>
    <lineage>
        <taxon>Bacteria</taxon>
        <taxon>Pseudomonadati</taxon>
        <taxon>Bacteroidota</taxon>
        <taxon>Cytophagia</taxon>
        <taxon>Cytophagales</taxon>
        <taxon>Flammeovirgaceae</taxon>
        <taxon>Algivirga</taxon>
    </lineage>
</organism>
<sequence length="299" mass="33602">MKKLTILFSLLLVMVSQFAIAQIASKDSVWLHQGSFGVNFSNVGLYNWAAGGQNSTALGAVLSLKTKMDEGAMVWGTQLDMAYGVVRQGDSRYNVKKTDDQMVLTSDMGYKINEHWRLLGSAQLRTQMDVGYDFYMDETDDQEMRRKISAFMAPGYLVLNAKAEYNYKDIVSLSLAPVSNRFTFVMDEQLSEQGAFGVEAGERMRYQFGMTIHNAIQAKLMENVSVKSDLNMFAPYEELDRWVVNWGTLLVFKVNKYINTNFGTQLIYDPDVLVPKSDGTTGQGVQFKHVLNVGVAVSY</sequence>
<dbReference type="EMBL" id="BAABJX010000022">
    <property type="protein sequence ID" value="GAA4830210.1"/>
    <property type="molecule type" value="Genomic_DNA"/>
</dbReference>
<dbReference type="Pfam" id="PF11276">
    <property type="entry name" value="DUF3078"/>
    <property type="match status" value="1"/>
</dbReference>
<gene>
    <name evidence="2" type="ORF">GCM10023331_14330</name>
</gene>
<evidence type="ECO:0000313" key="2">
    <source>
        <dbReference type="EMBL" id="GAA4830210.1"/>
    </source>
</evidence>
<dbReference type="RefSeq" id="WP_345370472.1">
    <property type="nucleotide sequence ID" value="NZ_BAABJX010000022.1"/>
</dbReference>
<dbReference type="InterPro" id="IPR021428">
    <property type="entry name" value="DUF3078"/>
</dbReference>
<proteinExistence type="predicted"/>
<protein>
    <submittedName>
        <fullName evidence="2">DUF3078 domain-containing protein</fullName>
    </submittedName>
</protein>
<name>A0ABP9D9B4_9BACT</name>